<sequence>MTSMERHQPNSASFSIAGGGWGPRASVDHHLYQRIEREREREGRREEGDDVITVYCHQVPIHQLYVPLSY</sequence>
<evidence type="ECO:0000256" key="1">
    <source>
        <dbReference type="SAM" id="MobiDB-lite"/>
    </source>
</evidence>
<comment type="caution">
    <text evidence="2">The sequence shown here is derived from an EMBL/GenBank/DDBJ whole genome shotgun (WGS) entry which is preliminary data.</text>
</comment>
<feature type="region of interest" description="Disordered" evidence="1">
    <location>
        <begin position="1"/>
        <end position="24"/>
    </location>
</feature>
<evidence type="ECO:0000313" key="3">
    <source>
        <dbReference type="Proteomes" id="UP001234178"/>
    </source>
</evidence>
<evidence type="ECO:0000313" key="2">
    <source>
        <dbReference type="EMBL" id="KAK4018380.1"/>
    </source>
</evidence>
<name>A0ABQ9ZZT9_9CRUS</name>
<gene>
    <name evidence="2" type="ORF">OUZ56_000441</name>
</gene>
<proteinExistence type="predicted"/>
<keyword evidence="3" id="KW-1185">Reference proteome</keyword>
<accession>A0ABQ9ZZT9</accession>
<dbReference type="Proteomes" id="UP001234178">
    <property type="component" value="Unassembled WGS sequence"/>
</dbReference>
<dbReference type="EMBL" id="JAOYFB010000036">
    <property type="protein sequence ID" value="KAK4018380.1"/>
    <property type="molecule type" value="Genomic_DNA"/>
</dbReference>
<organism evidence="2 3">
    <name type="scientific">Daphnia magna</name>
    <dbReference type="NCBI Taxonomy" id="35525"/>
    <lineage>
        <taxon>Eukaryota</taxon>
        <taxon>Metazoa</taxon>
        <taxon>Ecdysozoa</taxon>
        <taxon>Arthropoda</taxon>
        <taxon>Crustacea</taxon>
        <taxon>Branchiopoda</taxon>
        <taxon>Diplostraca</taxon>
        <taxon>Cladocera</taxon>
        <taxon>Anomopoda</taxon>
        <taxon>Daphniidae</taxon>
        <taxon>Daphnia</taxon>
    </lineage>
</organism>
<reference evidence="2 3" key="1">
    <citation type="journal article" date="2023" name="Nucleic Acids Res.">
        <title>The hologenome of Daphnia magna reveals possible DNA methylation and microbiome-mediated evolution of the host genome.</title>
        <authorList>
            <person name="Chaturvedi A."/>
            <person name="Li X."/>
            <person name="Dhandapani V."/>
            <person name="Marshall H."/>
            <person name="Kissane S."/>
            <person name="Cuenca-Cambronero M."/>
            <person name="Asole G."/>
            <person name="Calvet F."/>
            <person name="Ruiz-Romero M."/>
            <person name="Marangio P."/>
            <person name="Guigo R."/>
            <person name="Rago D."/>
            <person name="Mirbahai L."/>
            <person name="Eastwood N."/>
            <person name="Colbourne J.K."/>
            <person name="Zhou J."/>
            <person name="Mallon E."/>
            <person name="Orsini L."/>
        </authorList>
    </citation>
    <scope>NUCLEOTIDE SEQUENCE [LARGE SCALE GENOMIC DNA]</scope>
    <source>
        <strain evidence="2">LRV0_1</strain>
    </source>
</reference>
<protein>
    <submittedName>
        <fullName evidence="2">Uncharacterized protein</fullName>
    </submittedName>
</protein>